<name>A0A6I3XMC1_9BURK</name>
<dbReference type="InterPro" id="IPR008727">
    <property type="entry name" value="PAAR_motif"/>
</dbReference>
<accession>A0A6I3XMC1</accession>
<dbReference type="AlphaFoldDB" id="A0A6I3XMC1"/>
<sequence>MKHKGKGVIRLNDKTSHGGTVISASSGTIVIGKPAVLAGDMTSCPICKGTYPIQPGEATNKNEGNVYAYDGDSTACGAKLISSLK</sequence>
<comment type="caution">
    <text evidence="1">The sequence shown here is derived from an EMBL/GenBank/DDBJ whole genome shotgun (WGS) entry which is preliminary data.</text>
</comment>
<dbReference type="Pfam" id="PF05488">
    <property type="entry name" value="PAAR_motif"/>
    <property type="match status" value="1"/>
</dbReference>
<gene>
    <name evidence="1" type="ORF">GJV26_10345</name>
</gene>
<protein>
    <submittedName>
        <fullName evidence="1">PAAR domain-containing protein</fullName>
    </submittedName>
</protein>
<dbReference type="EMBL" id="WNWM01000002">
    <property type="protein sequence ID" value="MUI12855.1"/>
    <property type="molecule type" value="Genomic_DNA"/>
</dbReference>
<dbReference type="Gene3D" id="2.60.200.60">
    <property type="match status" value="1"/>
</dbReference>
<evidence type="ECO:0000313" key="1">
    <source>
        <dbReference type="EMBL" id="MUI12855.1"/>
    </source>
</evidence>
<evidence type="ECO:0000313" key="2">
    <source>
        <dbReference type="Proteomes" id="UP000431684"/>
    </source>
</evidence>
<organism evidence="1 2">
    <name type="scientific">Pseudoduganella dura</name>
    <dbReference type="NCBI Taxonomy" id="321982"/>
    <lineage>
        <taxon>Bacteria</taxon>
        <taxon>Pseudomonadati</taxon>
        <taxon>Pseudomonadota</taxon>
        <taxon>Betaproteobacteria</taxon>
        <taxon>Burkholderiales</taxon>
        <taxon>Oxalobacteraceae</taxon>
        <taxon>Telluria group</taxon>
        <taxon>Pseudoduganella</taxon>
    </lineage>
</organism>
<dbReference type="Proteomes" id="UP000431684">
    <property type="component" value="Unassembled WGS sequence"/>
</dbReference>
<dbReference type="OrthoDB" id="197187at2"/>
<keyword evidence="2" id="KW-1185">Reference proteome</keyword>
<reference evidence="1 2" key="1">
    <citation type="submission" date="2019-11" db="EMBL/GenBank/DDBJ databases">
        <title>Draft Genome Sequences of Six Type Strains of the Genus Massilia.</title>
        <authorList>
            <person name="Miess H."/>
            <person name="Frediansyah A."/>
            <person name="Goeker M."/>
            <person name="Gross H."/>
        </authorList>
    </citation>
    <scope>NUCLEOTIDE SEQUENCE [LARGE SCALE GENOMIC DNA]</scope>
    <source>
        <strain evidence="1 2">DSM 17513</strain>
    </source>
</reference>
<dbReference type="CDD" id="cd14744">
    <property type="entry name" value="PAAR_CT_2"/>
    <property type="match status" value="1"/>
</dbReference>
<dbReference type="RefSeq" id="WP_155708745.1">
    <property type="nucleotide sequence ID" value="NZ_BMWU01000013.1"/>
</dbReference>
<proteinExistence type="predicted"/>